<name>A0A146FZ07_ASPKA</name>
<dbReference type="EMBL" id="BCWF01000031">
    <property type="protein sequence ID" value="GAT30013.1"/>
    <property type="molecule type" value="Genomic_DNA"/>
</dbReference>
<reference evidence="2" key="2">
    <citation type="submission" date="2016-02" db="EMBL/GenBank/DDBJ databases">
        <title>Genome sequencing of Aspergillus luchuensis NBRC 4314.</title>
        <authorList>
            <person name="Yamada O."/>
        </authorList>
    </citation>
    <scope>NUCLEOTIDE SEQUENCE [LARGE SCALE GENOMIC DNA]</scope>
    <source>
        <strain evidence="2">RIB 2604</strain>
    </source>
</reference>
<protein>
    <submittedName>
        <fullName evidence="1">Chlorohydrolase family protein</fullName>
    </submittedName>
</protein>
<dbReference type="Proteomes" id="UP000075230">
    <property type="component" value="Unassembled WGS sequence"/>
</dbReference>
<organism evidence="1 2">
    <name type="scientific">Aspergillus kawachii</name>
    <name type="common">White koji mold</name>
    <name type="synonym">Aspergillus awamori var. kawachi</name>
    <dbReference type="NCBI Taxonomy" id="1069201"/>
    <lineage>
        <taxon>Eukaryota</taxon>
        <taxon>Fungi</taxon>
        <taxon>Dikarya</taxon>
        <taxon>Ascomycota</taxon>
        <taxon>Pezizomycotina</taxon>
        <taxon>Eurotiomycetes</taxon>
        <taxon>Eurotiomycetidae</taxon>
        <taxon>Eurotiales</taxon>
        <taxon>Aspergillaceae</taxon>
        <taxon>Aspergillus</taxon>
        <taxon>Aspergillus subgen. Circumdati</taxon>
    </lineage>
</organism>
<dbReference type="AlphaFoldDB" id="A0A146FZ07"/>
<proteinExistence type="predicted"/>
<dbReference type="GO" id="GO:0016787">
    <property type="term" value="F:hydrolase activity"/>
    <property type="evidence" value="ECO:0007669"/>
    <property type="project" value="UniProtKB-KW"/>
</dbReference>
<sequence>MALPGSFALSRYTERPEPIIRYSREEVKERAVDKTHPRITGVERGERGGTASPLRSAYYEEDANQVVSSVGAGSY</sequence>
<comment type="caution">
    <text evidence="1">The sequence shown here is derived from an EMBL/GenBank/DDBJ whole genome shotgun (WGS) entry which is preliminary data.</text>
</comment>
<keyword evidence="1" id="KW-0378">Hydrolase</keyword>
<accession>A0A146FZ07</accession>
<gene>
    <name evidence="1" type="ORF">RIB2604_03200260</name>
</gene>
<evidence type="ECO:0000313" key="2">
    <source>
        <dbReference type="Proteomes" id="UP000075230"/>
    </source>
</evidence>
<evidence type="ECO:0000313" key="1">
    <source>
        <dbReference type="EMBL" id="GAT30013.1"/>
    </source>
</evidence>
<reference evidence="1 2" key="1">
    <citation type="journal article" date="2016" name="DNA Res.">
        <title>Genome sequence of Aspergillus luchuensis NBRC 4314.</title>
        <authorList>
            <person name="Yamada O."/>
            <person name="Machida M."/>
            <person name="Hosoyama A."/>
            <person name="Goto M."/>
            <person name="Takahashi T."/>
            <person name="Futagami T."/>
            <person name="Yamagata Y."/>
            <person name="Takeuchi M."/>
            <person name="Kobayashi T."/>
            <person name="Koike H."/>
            <person name="Abe K."/>
            <person name="Asai K."/>
            <person name="Arita M."/>
            <person name="Fujita N."/>
            <person name="Fukuda K."/>
            <person name="Higa K."/>
            <person name="Horikawa H."/>
            <person name="Ishikawa T."/>
            <person name="Jinno K."/>
            <person name="Kato Y."/>
            <person name="Kirimura K."/>
            <person name="Mizutani O."/>
            <person name="Nakasone K."/>
            <person name="Sano M."/>
            <person name="Shiraishi Y."/>
            <person name="Tsukahara M."/>
            <person name="Gomi K."/>
        </authorList>
    </citation>
    <scope>NUCLEOTIDE SEQUENCE [LARGE SCALE GENOMIC DNA]</scope>
    <source>
        <strain evidence="1 2">RIB 2604</strain>
    </source>
</reference>